<reference evidence="1" key="1">
    <citation type="submission" date="2015-12" db="EMBL/GenBank/DDBJ databases">
        <title>Update maize B73 reference genome by single molecule sequencing technologies.</title>
        <authorList>
            <consortium name="Maize Genome Sequencing Project"/>
            <person name="Ware D."/>
        </authorList>
    </citation>
    <scope>NUCLEOTIDE SEQUENCE [LARGE SCALE GENOMIC DNA]</scope>
    <source>
        <tissue evidence="1">Seedling</tissue>
    </source>
</reference>
<gene>
    <name evidence="1" type="ORF">ZEAMMB73_Zm00001d042746</name>
</gene>
<name>A0A1D6N6I2_MAIZE</name>
<accession>A0A1D6N6I2</accession>
<proteinExistence type="predicted"/>
<organism evidence="1">
    <name type="scientific">Zea mays</name>
    <name type="common">Maize</name>
    <dbReference type="NCBI Taxonomy" id="4577"/>
    <lineage>
        <taxon>Eukaryota</taxon>
        <taxon>Viridiplantae</taxon>
        <taxon>Streptophyta</taxon>
        <taxon>Embryophyta</taxon>
        <taxon>Tracheophyta</taxon>
        <taxon>Spermatophyta</taxon>
        <taxon>Magnoliopsida</taxon>
        <taxon>Liliopsida</taxon>
        <taxon>Poales</taxon>
        <taxon>Poaceae</taxon>
        <taxon>PACMAD clade</taxon>
        <taxon>Panicoideae</taxon>
        <taxon>Andropogonodae</taxon>
        <taxon>Andropogoneae</taxon>
        <taxon>Tripsacinae</taxon>
        <taxon>Zea</taxon>
    </lineage>
</organism>
<sequence>MGACDCRRKASFAWVQSWC</sequence>
<dbReference type="EMBL" id="CM007649">
    <property type="protein sequence ID" value="ONM36207.1"/>
    <property type="molecule type" value="Genomic_DNA"/>
</dbReference>
<evidence type="ECO:0000313" key="1">
    <source>
        <dbReference type="EMBL" id="ONM36207.1"/>
    </source>
</evidence>
<dbReference type="AlphaFoldDB" id="A0A1D6N6I2"/>
<protein>
    <submittedName>
        <fullName evidence="1">Uricase</fullName>
    </submittedName>
</protein>